<keyword evidence="2" id="KW-1185">Reference proteome</keyword>
<accession>A0A3A8PW97</accession>
<comment type="caution">
    <text evidence="1">The sequence shown here is derived from an EMBL/GenBank/DDBJ whole genome shotgun (WGS) entry which is preliminary data.</text>
</comment>
<protein>
    <submittedName>
        <fullName evidence="1">Uncharacterized protein</fullName>
    </submittedName>
</protein>
<dbReference type="AlphaFoldDB" id="A0A3A8PW97"/>
<sequence>MTGASHSQTLSGTVERLLDSGSDRPVLLYRGSCPKCRLLSRLAVLAALGSLRRIPIGSDEADLLYRRHPGTEGQLALFHGDRLATGPGVIPRALLLFLRIWTGRLVSLARPSRSHGNEKKVEKC</sequence>
<gene>
    <name evidence="1" type="ORF">D7V93_19780</name>
</gene>
<evidence type="ECO:0000313" key="1">
    <source>
        <dbReference type="EMBL" id="RKH56652.1"/>
    </source>
</evidence>
<name>A0A3A8PW97_9BACT</name>
<reference evidence="2" key="1">
    <citation type="submission" date="2018-09" db="EMBL/GenBank/DDBJ databases">
        <authorList>
            <person name="Livingstone P.G."/>
            <person name="Whitworth D.E."/>
        </authorList>
    </citation>
    <scope>NUCLEOTIDE SEQUENCE [LARGE SCALE GENOMIC DNA]</scope>
    <source>
        <strain evidence="2">CA051B</strain>
    </source>
</reference>
<proteinExistence type="predicted"/>
<dbReference type="RefSeq" id="WP_120644902.1">
    <property type="nucleotide sequence ID" value="NZ_RAWB01000201.1"/>
</dbReference>
<dbReference type="Proteomes" id="UP000272888">
    <property type="component" value="Unassembled WGS sequence"/>
</dbReference>
<evidence type="ECO:0000313" key="2">
    <source>
        <dbReference type="Proteomes" id="UP000272888"/>
    </source>
</evidence>
<organism evidence="1 2">
    <name type="scientific">Corallococcus llansteffanensis</name>
    <dbReference type="NCBI Taxonomy" id="2316731"/>
    <lineage>
        <taxon>Bacteria</taxon>
        <taxon>Pseudomonadati</taxon>
        <taxon>Myxococcota</taxon>
        <taxon>Myxococcia</taxon>
        <taxon>Myxococcales</taxon>
        <taxon>Cystobacterineae</taxon>
        <taxon>Myxococcaceae</taxon>
        <taxon>Corallococcus</taxon>
    </lineage>
</organism>
<dbReference type="EMBL" id="RAWB01000201">
    <property type="protein sequence ID" value="RKH56652.1"/>
    <property type="molecule type" value="Genomic_DNA"/>
</dbReference>